<comment type="caution">
    <text evidence="3">The sequence shown here is derived from an EMBL/GenBank/DDBJ whole genome shotgun (WGS) entry which is preliminary data.</text>
</comment>
<feature type="region of interest" description="Disordered" evidence="2">
    <location>
        <begin position="1"/>
        <end position="34"/>
    </location>
</feature>
<dbReference type="Gramene" id="GBG88468">
    <property type="protein sequence ID" value="GBG88468"/>
    <property type="gene ID" value="CBR_g47938"/>
</dbReference>
<organism evidence="3 4">
    <name type="scientific">Chara braunii</name>
    <name type="common">Braun's stonewort</name>
    <dbReference type="NCBI Taxonomy" id="69332"/>
    <lineage>
        <taxon>Eukaryota</taxon>
        <taxon>Viridiplantae</taxon>
        <taxon>Streptophyta</taxon>
        <taxon>Charophyceae</taxon>
        <taxon>Charales</taxon>
        <taxon>Characeae</taxon>
        <taxon>Chara</taxon>
    </lineage>
</organism>
<evidence type="ECO:0000256" key="2">
    <source>
        <dbReference type="SAM" id="MobiDB-lite"/>
    </source>
</evidence>
<evidence type="ECO:0000313" key="4">
    <source>
        <dbReference type="Proteomes" id="UP000265515"/>
    </source>
</evidence>
<dbReference type="Proteomes" id="UP000265515">
    <property type="component" value="Unassembled WGS sequence"/>
</dbReference>
<proteinExistence type="predicted"/>
<dbReference type="EMBL" id="BFEA01000675">
    <property type="protein sequence ID" value="GBG88468.1"/>
    <property type="molecule type" value="Genomic_DNA"/>
</dbReference>
<keyword evidence="4" id="KW-1185">Reference proteome</keyword>
<feature type="region of interest" description="Disordered" evidence="2">
    <location>
        <begin position="69"/>
        <end position="88"/>
    </location>
</feature>
<protein>
    <submittedName>
        <fullName evidence="3">Uncharacterized protein</fullName>
    </submittedName>
</protein>
<name>A0A388M1K6_CHABU</name>
<reference evidence="3 4" key="1">
    <citation type="journal article" date="2018" name="Cell">
        <title>The Chara Genome: Secondary Complexity and Implications for Plant Terrestrialization.</title>
        <authorList>
            <person name="Nishiyama T."/>
            <person name="Sakayama H."/>
            <person name="Vries J.D."/>
            <person name="Buschmann H."/>
            <person name="Saint-Marcoux D."/>
            <person name="Ullrich K.K."/>
            <person name="Haas F.B."/>
            <person name="Vanderstraeten L."/>
            <person name="Becker D."/>
            <person name="Lang D."/>
            <person name="Vosolsobe S."/>
            <person name="Rombauts S."/>
            <person name="Wilhelmsson P.K.I."/>
            <person name="Janitza P."/>
            <person name="Kern R."/>
            <person name="Heyl A."/>
            <person name="Rumpler F."/>
            <person name="Villalobos L.I.A.C."/>
            <person name="Clay J.M."/>
            <person name="Skokan R."/>
            <person name="Toyoda A."/>
            <person name="Suzuki Y."/>
            <person name="Kagoshima H."/>
            <person name="Schijlen E."/>
            <person name="Tajeshwar N."/>
            <person name="Catarino B."/>
            <person name="Hetherington A.J."/>
            <person name="Saltykova A."/>
            <person name="Bonnot C."/>
            <person name="Breuninger H."/>
            <person name="Symeonidi A."/>
            <person name="Radhakrishnan G.V."/>
            <person name="Van Nieuwerburgh F."/>
            <person name="Deforce D."/>
            <person name="Chang C."/>
            <person name="Karol K.G."/>
            <person name="Hedrich R."/>
            <person name="Ulvskov P."/>
            <person name="Glockner G."/>
            <person name="Delwiche C.F."/>
            <person name="Petrasek J."/>
            <person name="Van de Peer Y."/>
            <person name="Friml J."/>
            <person name="Beilby M."/>
            <person name="Dolan L."/>
            <person name="Kohara Y."/>
            <person name="Sugano S."/>
            <person name="Fujiyama A."/>
            <person name="Delaux P.-M."/>
            <person name="Quint M."/>
            <person name="TheiBen G."/>
            <person name="Hagemann M."/>
            <person name="Harholt J."/>
            <person name="Dunand C."/>
            <person name="Zachgo S."/>
            <person name="Langdale J."/>
            <person name="Maumus F."/>
            <person name="Straeten D.V.D."/>
            <person name="Gould S.B."/>
            <person name="Rensing S.A."/>
        </authorList>
    </citation>
    <scope>NUCLEOTIDE SEQUENCE [LARGE SCALE GENOMIC DNA]</scope>
    <source>
        <strain evidence="3 4">S276</strain>
    </source>
</reference>
<feature type="coiled-coil region" evidence="1">
    <location>
        <begin position="107"/>
        <end position="165"/>
    </location>
</feature>
<gene>
    <name evidence="3" type="ORF">CBR_g47938</name>
</gene>
<keyword evidence="1" id="KW-0175">Coiled coil</keyword>
<accession>A0A388M1K6</accession>
<sequence length="384" mass="42491">MAGHGEQRDRGGEYWEYGGDRGYERGPRRGPPTSALTVMNRGTMLISFLVHVDIPARGRLRLQTLDVGDPCHHADTTTSTRKRSASSDSLHLKVAEIDKSVAAVCQYVEVEQQKKAVKERRKAEKDAEERAMAEQGELALKKEEEEKVRKAMERLEEMNKNVDIRFVVRIGELREDVRDHMRHEICEAFSELCAAMAKGKQEVAYQQEVGSESSASSSENEELGARTRNLSISEKPKHGPEPVFEVSPPMELPAKRTLQGAVEPVKLTTGLTRSRARGKTKTPIPKKTPLLIRKKIPASIGAGGGLKLERQVMHDLKNLDALVLQNICKDEGIAYNGKFKVIFDIAAHRTRVAYGSDVETDEDPSQGGNTVEIASGEEGKQEGG</sequence>
<feature type="compositionally biased region" description="Basic and acidic residues" evidence="2">
    <location>
        <begin position="1"/>
        <end position="27"/>
    </location>
</feature>
<evidence type="ECO:0000256" key="1">
    <source>
        <dbReference type="SAM" id="Coils"/>
    </source>
</evidence>
<feature type="region of interest" description="Disordered" evidence="2">
    <location>
        <begin position="356"/>
        <end position="384"/>
    </location>
</feature>
<dbReference type="AlphaFoldDB" id="A0A388M1K6"/>
<feature type="region of interest" description="Disordered" evidence="2">
    <location>
        <begin position="208"/>
        <end position="248"/>
    </location>
</feature>
<evidence type="ECO:0000313" key="3">
    <source>
        <dbReference type="EMBL" id="GBG88468.1"/>
    </source>
</evidence>